<feature type="region of interest" description="Disordered" evidence="9">
    <location>
        <begin position="210"/>
        <end position="232"/>
    </location>
</feature>
<feature type="coiled-coil region" evidence="7">
    <location>
        <begin position="604"/>
        <end position="642"/>
    </location>
</feature>
<feature type="binding site" evidence="7">
    <location>
        <position position="383"/>
    </location>
    <ligand>
        <name>ATP</name>
        <dbReference type="ChEBI" id="CHEBI:30616"/>
    </ligand>
</feature>
<dbReference type="InterPro" id="IPR000571">
    <property type="entry name" value="Znf_CCCH"/>
</dbReference>
<keyword evidence="5 7" id="KW-0067">ATP-binding</keyword>
<dbReference type="GO" id="GO:0000289">
    <property type="term" value="P:nuclear-transcribed mRNA poly(A) tail shortening"/>
    <property type="evidence" value="ECO:0007669"/>
    <property type="project" value="UniProtKB-UniRule"/>
</dbReference>
<dbReference type="PROSITE" id="PS50103">
    <property type="entry name" value="ZF_C3H1"/>
    <property type="match status" value="1"/>
</dbReference>
<proteinExistence type="inferred from homology"/>
<evidence type="ECO:0000256" key="5">
    <source>
        <dbReference type="ARBA" id="ARBA00022840"/>
    </source>
</evidence>
<sequence length="749" mass="83989">MNSTRGFVNRCVLVFAPRDDRTQCSTKLLAFRLVASAGQQTAGAVMAFFSRPQSAAVKIVKPNSDEGALRPKQTPPPRKGSGETPYNNRQCRNVVIYGHCKFQDKGCTYLHPTQTAEVPEPTPSSHGTRSKQQEPPTASPLAQAINAPAFVPPRAASRPAEGSPSLTPQAAVFVPKTPAGIAVARNTAASPPPADSVHSIAAASSILRTEPEDRQQENGHELQPDAEQNGHQEYGYQTGYEDYNYQGAQDVTDSPYFDPNQLEYHPHGYDHDASYFAHPPMFLRQPLNYLLYTPSMPSQLIRNTINTHFVPPSNDLRQILQERSETARGVAPAGLGLPEELQGYHTLVPLEPTGNAERRKMVNWHSTVYRAINATDGLPYVLRRVENYRLMHQAAFAPIELWSQIQHPGVVALKEAFTTKSFNDSSLVVVYAYHPNAKTLYEAHVKPKPQTQQQTVFYGRHHHRHQQQQTQVMPENTLWSYIVQIASAIKKVHERGQAVRMIDVSKIIVTSQNRVRIGSCGIIDVLLYDTQQDASFLQQEDLLAFGRLIYILCTNNLSAANQQNMPKSIDAVKRLYSADVQTLALYLCSKMHKSIEHVLEMVKGRILAEHDEALMATDRLEYELLGELENARLFRLICKFGFINERPEFARDARWSETGDRYIIKLFRDYVFHQIDEHGNPVLDLGHVLTCLNKLDAGTDEKMMLVARDEQSCLVVSYKDVKTCIANAFDELMRATTASQTGKDPYSRG</sequence>
<comment type="domain">
    <text evidence="7">The N-terminal zinc finger binds to poly(A) RNA.</text>
</comment>
<comment type="domain">
    <text evidence="7">The pseudokinase domain, the coiled-coil (CC), and C-terminal knob domain (CK) form a structural unit (PKC) that forms an extensive high-affinity interaction surface for PAN2.</text>
</comment>
<dbReference type="PROSITE" id="PS50011">
    <property type="entry name" value="PROTEIN_KINASE_DOM"/>
    <property type="match status" value="1"/>
</dbReference>
<dbReference type="FunFam" id="1.10.287.3700:FF:000001">
    <property type="entry name" value="PAN2-PAN3 deadenylation complex subunit PAN3"/>
    <property type="match status" value="1"/>
</dbReference>
<evidence type="ECO:0000313" key="12">
    <source>
        <dbReference type="EMBL" id="CAA7262110.1"/>
    </source>
</evidence>
<dbReference type="InterPro" id="IPR041332">
    <property type="entry name" value="Pan3_CK"/>
</dbReference>
<comment type="function">
    <text evidence="7">Regulatory subunit of the poly(A)-nuclease (PAN) deadenylation complex, one of two cytoplasmic mRNA deadenylases involved in mRNA turnover. PAN specifically shortens poly(A) tails of RNA and the activity is stimulated by poly(A)-binding protein PAB1. PAN deadenylation is followed by rapid degradation of the shortened mRNA tails by the CCR4-NOT complex. Deadenylated mRNAs are then degraded by two alternative mechanisms, namely exosome-mediated 3'-5' exonucleolytic degradation, or deadenlyation-dependent mRNA decaping and subsequent 5'-3' exonucleolytic degradation by XRN1. May also be involved in post-transcriptional maturation of mRNA poly(A) tails. PAN3 acts as a positive regulator for PAN activity, recruiting the catalytic subunit PAN2 to mRNA via its interaction with RNA and with PAB1.</text>
</comment>
<comment type="similarity">
    <text evidence="7">Belongs to the protein kinase superfamily. PAN3 family.</text>
</comment>
<feature type="region of interest" description="Disordered" evidence="9">
    <location>
        <begin position="113"/>
        <end position="139"/>
    </location>
</feature>
<reference evidence="12 13" key="1">
    <citation type="submission" date="2020-01" db="EMBL/GenBank/DDBJ databases">
        <authorList>
            <person name="Gupta K D."/>
        </authorList>
    </citation>
    <scope>NUCLEOTIDE SEQUENCE [LARGE SCALE GENOMIC DNA]</scope>
</reference>
<evidence type="ECO:0000313" key="13">
    <source>
        <dbReference type="Proteomes" id="UP000467700"/>
    </source>
</evidence>
<dbReference type="SUPFAM" id="SSF56112">
    <property type="entry name" value="Protein kinase-like (PK-like)"/>
    <property type="match status" value="1"/>
</dbReference>
<keyword evidence="4 7" id="KW-0547">Nucleotide-binding</keyword>
<feature type="compositionally biased region" description="Basic and acidic residues" evidence="9">
    <location>
        <begin position="210"/>
        <end position="223"/>
    </location>
</feature>
<keyword evidence="13" id="KW-1185">Reference proteome</keyword>
<protein>
    <recommendedName>
        <fullName evidence="7">PAN2-PAN3 deadenylation complex subunit PAN3</fullName>
    </recommendedName>
    <alternativeName>
        <fullName evidence="7">PAB1P-dependent poly(A)-specific ribonuclease</fullName>
    </alternativeName>
    <alternativeName>
        <fullName evidence="7">Poly(A)-nuclease deadenylation complex subunit 3</fullName>
        <shortName evidence="7">PAN deadenylation complex subunit 3</shortName>
    </alternativeName>
</protein>
<comment type="subcellular location">
    <subcellularLocation>
        <location evidence="1 7">Cytoplasm</location>
    </subcellularLocation>
</comment>
<dbReference type="PANTHER" id="PTHR12272:SF11">
    <property type="entry name" value="PAN2-PAN3 DEADENYLATION COMPLEX SUBUNIT PAN3"/>
    <property type="match status" value="1"/>
</dbReference>
<dbReference type="GO" id="GO:0005524">
    <property type="term" value="F:ATP binding"/>
    <property type="evidence" value="ECO:0007669"/>
    <property type="project" value="UniProtKB-UniRule"/>
</dbReference>
<dbReference type="OrthoDB" id="204958at2759"/>
<evidence type="ECO:0000256" key="1">
    <source>
        <dbReference type="ARBA" id="ARBA00004496"/>
    </source>
</evidence>
<dbReference type="HAMAP" id="MF_03181">
    <property type="entry name" value="PAN3"/>
    <property type="match status" value="1"/>
</dbReference>
<dbReference type="Gene3D" id="1.10.287.3700">
    <property type="match status" value="1"/>
</dbReference>
<keyword evidence="8" id="KW-0863">Zinc-finger</keyword>
<evidence type="ECO:0000256" key="8">
    <source>
        <dbReference type="PROSITE-ProRule" id="PRU00723"/>
    </source>
</evidence>
<feature type="region of interest" description="Disordered" evidence="9">
    <location>
        <begin position="61"/>
        <end position="88"/>
    </location>
</feature>
<dbReference type="GO" id="GO:0008143">
    <property type="term" value="F:poly(A) binding"/>
    <property type="evidence" value="ECO:0007669"/>
    <property type="project" value="TreeGrafter"/>
</dbReference>
<organism evidence="12 13">
    <name type="scientific">Cyclocybe aegerita</name>
    <name type="common">Black poplar mushroom</name>
    <name type="synonym">Agrocybe aegerita</name>
    <dbReference type="NCBI Taxonomy" id="1973307"/>
    <lineage>
        <taxon>Eukaryota</taxon>
        <taxon>Fungi</taxon>
        <taxon>Dikarya</taxon>
        <taxon>Basidiomycota</taxon>
        <taxon>Agaricomycotina</taxon>
        <taxon>Agaricomycetes</taxon>
        <taxon>Agaricomycetidae</taxon>
        <taxon>Agaricales</taxon>
        <taxon>Agaricineae</taxon>
        <taxon>Bolbitiaceae</taxon>
        <taxon>Cyclocybe</taxon>
    </lineage>
</organism>
<comment type="domain">
    <text evidence="7">Contains a pseudokinase domain. The protein kinase domain is predicted to be catalytically inactive because some of the residues important for catalytic activity are substituted and it lacks the equivalent of the binding site for a peptide substrate. However, it has retained an ATP-binding site and ATP-binding is required for mRNA degradation, stimulating the activity of the PAN2 nuclease in vitro. The nucleotide-binding site is juxtaposed to the RNase active site of PAN2 in the complex and may actually bind nucleosides of a poly(A) RNA rather than ATP, feeding the poly(A)-tail to the active site of the deadenylase and thus increasing the efficiency with which this distributive enzyme degrades oligo(A) RNAs.</text>
</comment>
<comment type="subunit">
    <text evidence="7">Homodimer. Forms a heterotrimer with a catalytic subunit PAN2 to form the poly(A)-nuclease (PAN) deadenylation complex. Interacts (via PAM-2 motif) with poly(A)-binding protein PAB1 (via PABC domain), conferring substrate specificity of the enzyme complex.</text>
</comment>
<dbReference type="InterPro" id="IPR011009">
    <property type="entry name" value="Kinase-like_dom_sf"/>
</dbReference>
<dbReference type="Gene3D" id="1.10.510.10">
    <property type="entry name" value="Transferase(Phosphotransferase) domain 1"/>
    <property type="match status" value="1"/>
</dbReference>
<evidence type="ECO:0000256" key="7">
    <source>
        <dbReference type="HAMAP-Rule" id="MF_03181"/>
    </source>
</evidence>
<evidence type="ECO:0000256" key="4">
    <source>
        <dbReference type="ARBA" id="ARBA00022741"/>
    </source>
</evidence>
<gene>
    <name evidence="7" type="primary">PAN3</name>
    <name evidence="12" type="ORF">AAE3_LOCUS4400</name>
</gene>
<dbReference type="Pfam" id="PF18101">
    <property type="entry name" value="Pan3_CK"/>
    <property type="match status" value="1"/>
</dbReference>
<evidence type="ECO:0000259" key="10">
    <source>
        <dbReference type="PROSITE" id="PS50011"/>
    </source>
</evidence>
<dbReference type="Proteomes" id="UP000467700">
    <property type="component" value="Unassembled WGS sequence"/>
</dbReference>
<dbReference type="PANTHER" id="PTHR12272">
    <property type="entry name" value="DEADENYLATION COMPLEX SUBUNIT PAN3"/>
    <property type="match status" value="1"/>
</dbReference>
<keyword evidence="2 7" id="KW-0963">Cytoplasm</keyword>
<dbReference type="GO" id="GO:0031251">
    <property type="term" value="C:PAN complex"/>
    <property type="evidence" value="ECO:0007669"/>
    <property type="project" value="UniProtKB-UniRule"/>
</dbReference>
<evidence type="ECO:0000256" key="3">
    <source>
        <dbReference type="ARBA" id="ARBA00022664"/>
    </source>
</evidence>
<dbReference type="GO" id="GO:0004672">
    <property type="term" value="F:protein kinase activity"/>
    <property type="evidence" value="ECO:0007669"/>
    <property type="project" value="InterPro"/>
</dbReference>
<keyword evidence="6 7" id="KW-0175">Coiled coil</keyword>
<feature type="domain" description="Protein kinase" evidence="10">
    <location>
        <begin position="354"/>
        <end position="749"/>
    </location>
</feature>
<feature type="binding site" evidence="7">
    <location>
        <begin position="505"/>
        <end position="506"/>
    </location>
    <ligand>
        <name>ATP</name>
        <dbReference type="ChEBI" id="CHEBI:30616"/>
    </ligand>
</feature>
<keyword evidence="8" id="KW-0862">Zinc</keyword>
<keyword evidence="3 7" id="KW-0507">mRNA processing</keyword>
<dbReference type="AlphaFoldDB" id="A0A8S0VUF9"/>
<dbReference type="GO" id="GO:0008270">
    <property type="term" value="F:zinc ion binding"/>
    <property type="evidence" value="ECO:0007669"/>
    <property type="project" value="UniProtKB-KW"/>
</dbReference>
<dbReference type="EMBL" id="CACVBS010000035">
    <property type="protein sequence ID" value="CAA7262110.1"/>
    <property type="molecule type" value="Genomic_DNA"/>
</dbReference>
<accession>A0A8S0VUF9</accession>
<comment type="caution">
    <text evidence="7">Lacks conserved residue(s) required for the propagation of feature annotation.</text>
</comment>
<name>A0A8S0VUF9_CYCAE</name>
<dbReference type="InterPro" id="IPR030844">
    <property type="entry name" value="PAN3"/>
</dbReference>
<evidence type="ECO:0000256" key="9">
    <source>
        <dbReference type="SAM" id="MobiDB-lite"/>
    </source>
</evidence>
<evidence type="ECO:0000256" key="2">
    <source>
        <dbReference type="ARBA" id="ARBA00022490"/>
    </source>
</evidence>
<keyword evidence="8" id="KW-0479">Metal-binding</keyword>
<dbReference type="GO" id="GO:0006397">
    <property type="term" value="P:mRNA processing"/>
    <property type="evidence" value="ECO:0007669"/>
    <property type="project" value="UniProtKB-KW"/>
</dbReference>
<dbReference type="GO" id="GO:0000932">
    <property type="term" value="C:P-body"/>
    <property type="evidence" value="ECO:0007669"/>
    <property type="project" value="TreeGrafter"/>
</dbReference>
<dbReference type="Gene3D" id="6.10.250.3160">
    <property type="match status" value="1"/>
</dbReference>
<feature type="region of interest" description="Knob domain" evidence="7">
    <location>
        <begin position="643"/>
        <end position="749"/>
    </location>
</feature>
<dbReference type="Gene3D" id="1.20.5.5160">
    <property type="match status" value="1"/>
</dbReference>
<dbReference type="Pfam" id="PF25586">
    <property type="entry name" value="zf-CCCH_PAN3"/>
    <property type="match status" value="1"/>
</dbReference>
<evidence type="ECO:0000256" key="6">
    <source>
        <dbReference type="ARBA" id="ARBA00023054"/>
    </source>
</evidence>
<dbReference type="InterPro" id="IPR000719">
    <property type="entry name" value="Prot_kinase_dom"/>
</dbReference>
<feature type="zinc finger region" description="C3H1-type" evidence="8">
    <location>
        <begin position="85"/>
        <end position="114"/>
    </location>
</feature>
<comment type="caution">
    <text evidence="12">The sequence shown here is derived from an EMBL/GenBank/DDBJ whole genome shotgun (WGS) entry which is preliminary data.</text>
</comment>
<evidence type="ECO:0000259" key="11">
    <source>
        <dbReference type="PROSITE" id="PS50103"/>
    </source>
</evidence>
<feature type="domain" description="C3H1-type" evidence="11">
    <location>
        <begin position="85"/>
        <end position="114"/>
    </location>
</feature>